<reference evidence="1 2" key="1">
    <citation type="journal article" date="2019" name="Syst. Appl. Microbiol.">
        <title>New species of pathogenic Pseudomonas isolated from citrus in Tunisia: Proposal of Pseudomonas kairouanensis sp. nov. and Pseudomonas nabeulensis sp. nov.</title>
        <authorList>
            <person name="Oueslati M."/>
            <person name="Mulet M."/>
            <person name="Gomila M."/>
            <person name="Berge O."/>
            <person name="Hajlaoui M.R."/>
            <person name="Lalucat J."/>
            <person name="Sadfi-Zouaoui N."/>
            <person name="Garcia-Valdes E."/>
        </authorList>
    </citation>
    <scope>NUCLEOTIDE SEQUENCE [LARGE SCALE GENOMIC DNA]</scope>
    <source>
        <strain evidence="1 2">KC12</strain>
    </source>
</reference>
<sequence length="64" mass="7206">MPTYRQFAFDSDLCITQKAPKAQIHQRIIKKASVRFRRTGIGATGLQPLTKRPINDRPLGVLSV</sequence>
<name>A0A4Z0AZ11_9PSED</name>
<dbReference type="Proteomes" id="UP000297391">
    <property type="component" value="Unassembled WGS sequence"/>
</dbReference>
<gene>
    <name evidence="1" type="ORF">DYL59_02705</name>
</gene>
<proteinExistence type="predicted"/>
<dbReference type="OrthoDB" id="9798857at2"/>
<keyword evidence="2" id="KW-1185">Reference proteome</keyword>
<organism evidence="1 2">
    <name type="scientific">Pseudomonas kairouanensis</name>
    <dbReference type="NCBI Taxonomy" id="2293832"/>
    <lineage>
        <taxon>Bacteria</taxon>
        <taxon>Pseudomonadati</taxon>
        <taxon>Pseudomonadota</taxon>
        <taxon>Gammaproteobacteria</taxon>
        <taxon>Pseudomonadales</taxon>
        <taxon>Pseudomonadaceae</taxon>
        <taxon>Pseudomonas</taxon>
    </lineage>
</organism>
<evidence type="ECO:0000313" key="1">
    <source>
        <dbReference type="EMBL" id="TFY92016.1"/>
    </source>
</evidence>
<evidence type="ECO:0000313" key="2">
    <source>
        <dbReference type="Proteomes" id="UP000297391"/>
    </source>
</evidence>
<protein>
    <submittedName>
        <fullName evidence="1">Uncharacterized protein</fullName>
    </submittedName>
</protein>
<dbReference type="EMBL" id="QUZU01000002">
    <property type="protein sequence ID" value="TFY92016.1"/>
    <property type="molecule type" value="Genomic_DNA"/>
</dbReference>
<comment type="caution">
    <text evidence="1">The sequence shown here is derived from an EMBL/GenBank/DDBJ whole genome shotgun (WGS) entry which is preliminary data.</text>
</comment>
<accession>A0A4Z0AZ11</accession>
<dbReference type="AlphaFoldDB" id="A0A4Z0AZ11"/>